<reference evidence="1" key="1">
    <citation type="submission" date="2021-06" db="EMBL/GenBank/DDBJ databases">
        <authorList>
            <person name="Kallberg Y."/>
            <person name="Tangrot J."/>
            <person name="Rosling A."/>
        </authorList>
    </citation>
    <scope>NUCLEOTIDE SEQUENCE</scope>
    <source>
        <strain evidence="1">FL130A</strain>
    </source>
</reference>
<dbReference type="EMBL" id="CAJVPS010054734">
    <property type="protein sequence ID" value="CAG8774493.1"/>
    <property type="molecule type" value="Genomic_DNA"/>
</dbReference>
<feature type="non-terminal residue" evidence="1">
    <location>
        <position position="40"/>
    </location>
</feature>
<dbReference type="AlphaFoldDB" id="A0A9N9JCT3"/>
<gene>
    <name evidence="1" type="ORF">ALEPTO_LOCUS14321</name>
</gene>
<comment type="caution">
    <text evidence="1">The sequence shown here is derived from an EMBL/GenBank/DDBJ whole genome shotgun (WGS) entry which is preliminary data.</text>
</comment>
<accession>A0A9N9JCT3</accession>
<dbReference type="Proteomes" id="UP000789508">
    <property type="component" value="Unassembled WGS sequence"/>
</dbReference>
<evidence type="ECO:0000313" key="1">
    <source>
        <dbReference type="EMBL" id="CAG8774493.1"/>
    </source>
</evidence>
<sequence>NYLYQKEATYAFKKVAVAYLDLSVICIVVTGVEVTPEQTY</sequence>
<proteinExistence type="predicted"/>
<protein>
    <submittedName>
        <fullName evidence="1">8058_t:CDS:1</fullName>
    </submittedName>
</protein>
<evidence type="ECO:0000313" key="2">
    <source>
        <dbReference type="Proteomes" id="UP000789508"/>
    </source>
</evidence>
<organism evidence="1 2">
    <name type="scientific">Ambispora leptoticha</name>
    <dbReference type="NCBI Taxonomy" id="144679"/>
    <lineage>
        <taxon>Eukaryota</taxon>
        <taxon>Fungi</taxon>
        <taxon>Fungi incertae sedis</taxon>
        <taxon>Mucoromycota</taxon>
        <taxon>Glomeromycotina</taxon>
        <taxon>Glomeromycetes</taxon>
        <taxon>Archaeosporales</taxon>
        <taxon>Ambisporaceae</taxon>
        <taxon>Ambispora</taxon>
    </lineage>
</organism>
<name>A0A9N9JCT3_9GLOM</name>
<keyword evidence="2" id="KW-1185">Reference proteome</keyword>